<proteinExistence type="predicted"/>
<name>A0AA85JB97_TRIRE</name>
<sequence length="194" mass="22237">MDIRPNHTLYVNNLNDKVKKNDLKRALYYIFGQHGRLIDIIAMKTMKMRGQAFIIYQEITCATQAYRSLQGFQLFQRPMRVTYAKKDSQQIISLKGVSAEVQKRREEEREKRKRKKMAQRAAAAAAALQAANQSVNGPAGTGGDVNACWINLITFYSSVIYPKRQLMLCLQCCLVNSPVLKKLDELLVSWFCRI</sequence>
<reference evidence="4" key="1">
    <citation type="submission" date="2022-06" db="EMBL/GenBank/DDBJ databases">
        <authorList>
            <person name="Berger JAMES D."/>
            <person name="Berger JAMES D."/>
        </authorList>
    </citation>
    <scope>NUCLEOTIDE SEQUENCE [LARGE SCALE GENOMIC DNA]</scope>
</reference>
<dbReference type="PRINTS" id="PR01511">
    <property type="entry name" value="KV14CHANNEL"/>
</dbReference>
<dbReference type="Gene3D" id="3.30.70.330">
    <property type="match status" value="1"/>
</dbReference>
<dbReference type="InterPro" id="IPR045164">
    <property type="entry name" value="RBM41/RNPC3"/>
</dbReference>
<dbReference type="FunFam" id="3.30.70.330:FF:000039">
    <property type="entry name" value="U1 small nuclear ribonucleoprotein A"/>
    <property type="match status" value="1"/>
</dbReference>
<dbReference type="SUPFAM" id="SSF54928">
    <property type="entry name" value="RNA-binding domain, RBD"/>
    <property type="match status" value="1"/>
</dbReference>
<keyword evidence="1 2" id="KW-0694">RNA-binding</keyword>
<dbReference type="SMART" id="SM00360">
    <property type="entry name" value="RRM"/>
    <property type="match status" value="1"/>
</dbReference>
<dbReference type="Proteomes" id="UP000050795">
    <property type="component" value="Unassembled WGS sequence"/>
</dbReference>
<dbReference type="GO" id="GO:0005689">
    <property type="term" value="C:U12-type spliceosomal complex"/>
    <property type="evidence" value="ECO:0007669"/>
    <property type="project" value="TreeGrafter"/>
</dbReference>
<dbReference type="GO" id="GO:0030626">
    <property type="term" value="F:U12 snRNA binding"/>
    <property type="evidence" value="ECO:0007669"/>
    <property type="project" value="TreeGrafter"/>
</dbReference>
<feature type="domain" description="RRM" evidence="3">
    <location>
        <begin position="7"/>
        <end position="86"/>
    </location>
</feature>
<dbReference type="Pfam" id="PF00076">
    <property type="entry name" value="RRM_1"/>
    <property type="match status" value="1"/>
</dbReference>
<organism evidence="4 5">
    <name type="scientific">Trichobilharzia regenti</name>
    <name type="common">Nasal bird schistosome</name>
    <dbReference type="NCBI Taxonomy" id="157069"/>
    <lineage>
        <taxon>Eukaryota</taxon>
        <taxon>Metazoa</taxon>
        <taxon>Spiralia</taxon>
        <taxon>Lophotrochozoa</taxon>
        <taxon>Platyhelminthes</taxon>
        <taxon>Trematoda</taxon>
        <taxon>Digenea</taxon>
        <taxon>Strigeidida</taxon>
        <taxon>Schistosomatoidea</taxon>
        <taxon>Schistosomatidae</taxon>
        <taxon>Trichobilharzia</taxon>
    </lineage>
</organism>
<dbReference type="CDD" id="cd12246">
    <property type="entry name" value="RRM1_U1A_like"/>
    <property type="match status" value="1"/>
</dbReference>
<dbReference type="PANTHER" id="PTHR16105:SF0">
    <property type="entry name" value="RNA-BINDING REGION-CONTAINING PROTEIN 3"/>
    <property type="match status" value="1"/>
</dbReference>
<reference evidence="5" key="2">
    <citation type="submission" date="2023-11" db="UniProtKB">
        <authorList>
            <consortium name="WormBaseParasite"/>
        </authorList>
    </citation>
    <scope>IDENTIFICATION</scope>
</reference>
<evidence type="ECO:0000259" key="3">
    <source>
        <dbReference type="PROSITE" id="PS50102"/>
    </source>
</evidence>
<evidence type="ECO:0000313" key="4">
    <source>
        <dbReference type="Proteomes" id="UP000050795"/>
    </source>
</evidence>
<evidence type="ECO:0000256" key="1">
    <source>
        <dbReference type="ARBA" id="ARBA00022884"/>
    </source>
</evidence>
<dbReference type="InterPro" id="IPR035979">
    <property type="entry name" value="RBD_domain_sf"/>
</dbReference>
<evidence type="ECO:0000256" key="2">
    <source>
        <dbReference type="PROSITE-ProRule" id="PRU00176"/>
    </source>
</evidence>
<dbReference type="GO" id="GO:0000398">
    <property type="term" value="P:mRNA splicing, via spliceosome"/>
    <property type="evidence" value="ECO:0007669"/>
    <property type="project" value="TreeGrafter"/>
</dbReference>
<dbReference type="InterPro" id="IPR020467">
    <property type="entry name" value="K_chnl_volt-dep_Kv1.4"/>
</dbReference>
<accession>A0AA85JB97</accession>
<dbReference type="GO" id="GO:0097157">
    <property type="term" value="F:pre-mRNA intronic binding"/>
    <property type="evidence" value="ECO:0007669"/>
    <property type="project" value="TreeGrafter"/>
</dbReference>
<dbReference type="InterPro" id="IPR012677">
    <property type="entry name" value="Nucleotide-bd_a/b_plait_sf"/>
</dbReference>
<protein>
    <recommendedName>
        <fullName evidence="3">RRM domain-containing protein</fullName>
    </recommendedName>
</protein>
<evidence type="ECO:0000313" key="5">
    <source>
        <dbReference type="WBParaSite" id="TREG1_137220.1"/>
    </source>
</evidence>
<dbReference type="InterPro" id="IPR000504">
    <property type="entry name" value="RRM_dom"/>
</dbReference>
<dbReference type="WBParaSite" id="TREG1_137220.1">
    <property type="protein sequence ID" value="TREG1_137220.1"/>
    <property type="gene ID" value="TREG1_137220"/>
</dbReference>
<keyword evidence="4" id="KW-1185">Reference proteome</keyword>
<dbReference type="PROSITE" id="PS50102">
    <property type="entry name" value="RRM"/>
    <property type="match status" value="1"/>
</dbReference>
<dbReference type="AlphaFoldDB" id="A0AA85JB97"/>
<dbReference type="PANTHER" id="PTHR16105">
    <property type="entry name" value="RNA-BINDING REGION-CONTAINING PROTEIN 3"/>
    <property type="match status" value="1"/>
</dbReference>